<feature type="repeat" description="Filamin" evidence="3">
    <location>
        <begin position="478"/>
        <end position="571"/>
    </location>
</feature>
<organism evidence="4 5">
    <name type="scientific">Parnassius apollo</name>
    <name type="common">Apollo butterfly</name>
    <name type="synonym">Papilio apollo</name>
    <dbReference type="NCBI Taxonomy" id="110799"/>
    <lineage>
        <taxon>Eukaryota</taxon>
        <taxon>Metazoa</taxon>
        <taxon>Ecdysozoa</taxon>
        <taxon>Arthropoda</taxon>
        <taxon>Hexapoda</taxon>
        <taxon>Insecta</taxon>
        <taxon>Pterygota</taxon>
        <taxon>Neoptera</taxon>
        <taxon>Endopterygota</taxon>
        <taxon>Lepidoptera</taxon>
        <taxon>Glossata</taxon>
        <taxon>Ditrysia</taxon>
        <taxon>Papilionoidea</taxon>
        <taxon>Papilionidae</taxon>
        <taxon>Parnassiinae</taxon>
        <taxon>Parnassini</taxon>
        <taxon>Parnassius</taxon>
        <taxon>Parnassius</taxon>
    </lineage>
</organism>
<comment type="similarity">
    <text evidence="1">Belongs to the filamin family.</text>
</comment>
<name>A0A8S3XCG0_PARAO</name>
<accession>A0A8S3XCG0</accession>
<dbReference type="InterPro" id="IPR001298">
    <property type="entry name" value="Filamin/ABP280_rpt"/>
</dbReference>
<feature type="repeat" description="Filamin" evidence="3">
    <location>
        <begin position="288"/>
        <end position="379"/>
    </location>
</feature>
<dbReference type="AlphaFoldDB" id="A0A8S3XCG0"/>
<reference evidence="4" key="1">
    <citation type="submission" date="2021-04" db="EMBL/GenBank/DDBJ databases">
        <authorList>
            <person name="Tunstrom K."/>
        </authorList>
    </citation>
    <scope>NUCLEOTIDE SEQUENCE</scope>
</reference>
<gene>
    <name evidence="4" type="ORF">PAPOLLO_LOCUS16700</name>
</gene>
<dbReference type="GO" id="GO:0030036">
    <property type="term" value="P:actin cytoskeleton organization"/>
    <property type="evidence" value="ECO:0007669"/>
    <property type="project" value="InterPro"/>
</dbReference>
<dbReference type="SMART" id="SM00557">
    <property type="entry name" value="IG_FLMN"/>
    <property type="match status" value="6"/>
</dbReference>
<dbReference type="GO" id="GO:0051015">
    <property type="term" value="F:actin filament binding"/>
    <property type="evidence" value="ECO:0007669"/>
    <property type="project" value="InterPro"/>
</dbReference>
<dbReference type="InterPro" id="IPR044801">
    <property type="entry name" value="Filamin"/>
</dbReference>
<feature type="repeat" description="Filamin" evidence="3">
    <location>
        <begin position="572"/>
        <end position="668"/>
    </location>
</feature>
<evidence type="ECO:0000256" key="1">
    <source>
        <dbReference type="ARBA" id="ARBA00009238"/>
    </source>
</evidence>
<proteinExistence type="inferred from homology"/>
<dbReference type="EMBL" id="CAJQZP010001125">
    <property type="protein sequence ID" value="CAG5017650.1"/>
    <property type="molecule type" value="Genomic_DNA"/>
</dbReference>
<dbReference type="InterPro" id="IPR017868">
    <property type="entry name" value="Filamin/ABP280_repeat-like"/>
</dbReference>
<dbReference type="OrthoDB" id="18740at2759"/>
<keyword evidence="2" id="KW-0677">Repeat</keyword>
<comment type="caution">
    <text evidence="4">The sequence shown here is derived from an EMBL/GenBank/DDBJ whole genome shotgun (WGS) entry which is preliminary data.</text>
</comment>
<dbReference type="EMBL" id="CAJQZP010001125">
    <property type="protein sequence ID" value="CAG5017645.1"/>
    <property type="molecule type" value="Genomic_DNA"/>
</dbReference>
<feature type="repeat" description="Filamin" evidence="3">
    <location>
        <begin position="380"/>
        <end position="474"/>
    </location>
</feature>
<dbReference type="FunFam" id="2.60.40.10:FF:001145">
    <property type="entry name" value="Jitterbug, isoform I"/>
    <property type="match status" value="1"/>
</dbReference>
<protein>
    <submittedName>
        <fullName evidence="4">(apollo) hypothetical protein</fullName>
    </submittedName>
</protein>
<evidence type="ECO:0000313" key="5">
    <source>
        <dbReference type="Proteomes" id="UP000691718"/>
    </source>
</evidence>
<evidence type="ECO:0000256" key="3">
    <source>
        <dbReference type="PROSITE-ProRule" id="PRU00087"/>
    </source>
</evidence>
<dbReference type="PANTHER" id="PTHR38537">
    <property type="entry name" value="JITTERBUG, ISOFORM N"/>
    <property type="match status" value="1"/>
</dbReference>
<feature type="repeat" description="Filamin" evidence="3">
    <location>
        <begin position="189"/>
        <end position="289"/>
    </location>
</feature>
<dbReference type="Proteomes" id="UP000691718">
    <property type="component" value="Unassembled WGS sequence"/>
</dbReference>
<dbReference type="PANTHER" id="PTHR38537:SF13">
    <property type="entry name" value="JITTERBUG, ISOFORM N"/>
    <property type="match status" value="1"/>
</dbReference>
<evidence type="ECO:0000313" key="4">
    <source>
        <dbReference type="EMBL" id="CAG5017650.1"/>
    </source>
</evidence>
<feature type="repeat" description="Filamin" evidence="3">
    <location>
        <begin position="1"/>
        <end position="95"/>
    </location>
</feature>
<dbReference type="Pfam" id="PF00630">
    <property type="entry name" value="Filamin"/>
    <property type="match status" value="6"/>
</dbReference>
<sequence length="684" mass="71778">MPAHHGQEVAALGLGLYQAQTGKVSSFSIDTLGRAAREFDVVVSGPGARALPVRCYQTKSGLLQAEFTVNEVGQSTIEVLHLSKPVTGSPFTCESFDPNKVIVSGLPTGNIIAQTPINFTVDTKDAGVGELEVVCEAMGERRVRMPVDIREDGHTYRVRLRPSVPAHYRIYITYGGAPVMGSPVSLGVLSGRSSTAARCAGTGLAHAHVGKEAAFTIQCADDATPTVQVERLTDSKEDETDSGLLECRVIAGAPREWLCAYIPLVVGLYEVRIFTSSGPLPGSPFSVKVIDTSAIVPVGGWGTDNSGRVRAPSKLVLDITNAGPGTLECLLAGRHQRVETVSGRAVVTLTAAEGVSGEQELELTYNGALVGGAPRRALVASGNTADRVTLAGRGLAHAAPHTPAIFTIDGSGAGPGAPEASLTAPDGSAVAVALAAAGPGLWRASYTPRRAGDHQLRVLWAGRLVKGCPLTVKVAAGAESGDAARVVCSGAGLTGGVVGREMRSWIDTRRAGPGELAAHCTGPNKVAYCELYEHGDGTFTLNVKPAEAGRHVLSIQFAGEHVPGSPFVLKVAGAPDPSKVRVYGPGVEPGVLATFQSRFLCDTRGAGAGQLTVRVRGPKGAFRVEMQRESQKDRTILCKFSPTEPGDYRVEVRWAGRHVPGSPFPVMIFDTQEELRRYLQSIAP</sequence>
<evidence type="ECO:0000256" key="2">
    <source>
        <dbReference type="ARBA" id="ARBA00022737"/>
    </source>
</evidence>
<keyword evidence="5" id="KW-1185">Reference proteome</keyword>
<dbReference type="PROSITE" id="PS50194">
    <property type="entry name" value="FILAMIN_REPEAT"/>
    <property type="match status" value="7"/>
</dbReference>
<feature type="repeat" description="Filamin" evidence="3">
    <location>
        <begin position="93"/>
        <end position="188"/>
    </location>
</feature>